<dbReference type="AlphaFoldDB" id="A0A150GLF1"/>
<dbReference type="EMBL" id="LSYV01000017">
    <property type="protein sequence ID" value="KXZ50565.1"/>
    <property type="molecule type" value="Genomic_DNA"/>
</dbReference>
<evidence type="ECO:0000256" key="6">
    <source>
        <dbReference type="ARBA" id="ARBA00022692"/>
    </source>
</evidence>
<protein>
    <recommendedName>
        <fullName evidence="15">phytol kinase</fullName>
        <ecNumber evidence="15">2.7.1.182</ecNumber>
    </recommendedName>
</protein>
<feature type="compositionally biased region" description="Gly residues" evidence="17">
    <location>
        <begin position="233"/>
        <end position="249"/>
    </location>
</feature>
<keyword evidence="3" id="KW-0150">Chloroplast</keyword>
<evidence type="ECO:0000256" key="14">
    <source>
        <dbReference type="ARBA" id="ARBA00024015"/>
    </source>
</evidence>
<keyword evidence="9" id="KW-0418">Kinase</keyword>
<evidence type="ECO:0000256" key="17">
    <source>
        <dbReference type="SAM" id="MobiDB-lite"/>
    </source>
</evidence>
<keyword evidence="8" id="KW-0863">Zinc-finger</keyword>
<evidence type="ECO:0000256" key="16">
    <source>
        <dbReference type="ARBA" id="ARBA00048889"/>
    </source>
</evidence>
<evidence type="ECO:0000256" key="9">
    <source>
        <dbReference type="ARBA" id="ARBA00022777"/>
    </source>
</evidence>
<evidence type="ECO:0000256" key="3">
    <source>
        <dbReference type="ARBA" id="ARBA00022528"/>
    </source>
</evidence>
<evidence type="ECO:0000256" key="10">
    <source>
        <dbReference type="ARBA" id="ARBA00022833"/>
    </source>
</evidence>
<name>A0A150GLF1_GONPE</name>
<dbReference type="PANTHER" id="PTHR32523">
    <property type="entry name" value="PHYTOL KINASE 1, CHLOROPLASTIC"/>
    <property type="match status" value="1"/>
</dbReference>
<feature type="compositionally biased region" description="Low complexity" evidence="17">
    <location>
        <begin position="505"/>
        <end position="515"/>
    </location>
</feature>
<dbReference type="Pfam" id="PF01753">
    <property type="entry name" value="zf-MYND"/>
    <property type="match status" value="1"/>
</dbReference>
<evidence type="ECO:0000313" key="19">
    <source>
        <dbReference type="EMBL" id="KXZ50565.1"/>
    </source>
</evidence>
<dbReference type="InterPro" id="IPR002893">
    <property type="entry name" value="Znf_MYND"/>
</dbReference>
<evidence type="ECO:0000256" key="8">
    <source>
        <dbReference type="ARBA" id="ARBA00022771"/>
    </source>
</evidence>
<organism evidence="19 20">
    <name type="scientific">Gonium pectorale</name>
    <name type="common">Green alga</name>
    <dbReference type="NCBI Taxonomy" id="33097"/>
    <lineage>
        <taxon>Eukaryota</taxon>
        <taxon>Viridiplantae</taxon>
        <taxon>Chlorophyta</taxon>
        <taxon>core chlorophytes</taxon>
        <taxon>Chlorophyceae</taxon>
        <taxon>CS clade</taxon>
        <taxon>Chlamydomonadales</taxon>
        <taxon>Volvocaceae</taxon>
        <taxon>Gonium</taxon>
    </lineage>
</organism>
<comment type="similarity">
    <text evidence="2">Belongs to the polyprenol kinase family.</text>
</comment>
<keyword evidence="6" id="KW-0812">Transmembrane</keyword>
<feature type="region of interest" description="Disordered" evidence="17">
    <location>
        <begin position="233"/>
        <end position="261"/>
    </location>
</feature>
<keyword evidence="11" id="KW-0809">Transit peptide</keyword>
<keyword evidence="7" id="KW-0479">Metal-binding</keyword>
<sequence length="787" mass="81047">MQMALFVTGCAVHIQQAHATATALECYGGDTLGDSRAVAAAAQRVRDRSQLLYQLLVSELYGSQALEHSIRLLQLLTTLAAANTAGSSEHLSNQEAVDSRVLYVRSITTEMLSFLGGAYIRSAAAPMLAVPRTTDSRPDVPPPPWGPCAQYLALANAVSALAEAGFGGGDGEGGGMYGLPPELAAAMGLRRSQELRVGSGGSGSSSLLGRRPELLFETLLALLEVQLDCGPGGNGSGEHGRNIDGGGVGVTATTSGGSGGGASGSTGLWSFIISPRAAHRLCMRITDLAIASGQEAAGTAAAVGQRQQQADTLCHLLPAGWAWHVAVRALAVARGLLLGPMRRAGVADPELVPQSLGSEPLLPVEYWRAVGRVLRMDAQLREANGRLHVTHVPLFPRLSCMLEIPDMCMADSLASAEPSASVAAALSSGLVAGLERCSRFFGRSEDPDDVGALYDNLLPALVTQPSFFPHLLAFGPPGEVASFLTTLAKLLHRCVDEAEEAADKAQPAAAGAGQPSLQWPGSASRGAMDGGREAVGHICKNMASLASNLTTVAVSVFCDPRVFPALALEGPATVRPQLRQLLSLIVQRYLPPLARAVLLAPRLPRSYVEGLDLFDIALGSMDFGAMVLFNATDPTRLPPLAAATASTTDSAASSTAAAATPASESASAVSAAARAATVATTVSGGPEARAAARAESWRSWLRGDGCGERLLQELRQRGAALLPPAEAGAGLPLACANPRCINLACDSEAELMAAAGGGGQHCGGCGSARYCSAECQRTQGRAGHSAE</sequence>
<dbReference type="GO" id="GO:0008270">
    <property type="term" value="F:zinc ion binding"/>
    <property type="evidence" value="ECO:0007669"/>
    <property type="project" value="UniProtKB-KW"/>
</dbReference>
<dbReference type="GO" id="GO:0009507">
    <property type="term" value="C:chloroplast"/>
    <property type="evidence" value="ECO:0007669"/>
    <property type="project" value="UniProtKB-SubCell"/>
</dbReference>
<evidence type="ECO:0000256" key="2">
    <source>
        <dbReference type="ARBA" id="ARBA00010794"/>
    </source>
</evidence>
<evidence type="ECO:0000259" key="18">
    <source>
        <dbReference type="Pfam" id="PF01753"/>
    </source>
</evidence>
<evidence type="ECO:0000256" key="7">
    <source>
        <dbReference type="ARBA" id="ARBA00022723"/>
    </source>
</evidence>
<evidence type="ECO:0000256" key="5">
    <source>
        <dbReference type="ARBA" id="ARBA00022679"/>
    </source>
</evidence>
<feature type="region of interest" description="Disordered" evidence="17">
    <location>
        <begin position="505"/>
        <end position="528"/>
    </location>
</feature>
<proteinExistence type="inferred from homology"/>
<keyword evidence="13" id="KW-0472">Membrane</keyword>
<evidence type="ECO:0000313" key="20">
    <source>
        <dbReference type="Proteomes" id="UP000075714"/>
    </source>
</evidence>
<dbReference type="GO" id="GO:0010276">
    <property type="term" value="F:phytol kinase activity"/>
    <property type="evidence" value="ECO:0007669"/>
    <property type="project" value="UniProtKB-EC"/>
</dbReference>
<comment type="caution">
    <text evidence="19">The sequence shown here is derived from an EMBL/GenBank/DDBJ whole genome shotgun (WGS) entry which is preliminary data.</text>
</comment>
<reference evidence="20" key="1">
    <citation type="journal article" date="2016" name="Nat. Commun.">
        <title>The Gonium pectorale genome demonstrates co-option of cell cycle regulation during the evolution of multicellularity.</title>
        <authorList>
            <person name="Hanschen E.R."/>
            <person name="Marriage T.N."/>
            <person name="Ferris P.J."/>
            <person name="Hamaji T."/>
            <person name="Toyoda A."/>
            <person name="Fujiyama A."/>
            <person name="Neme R."/>
            <person name="Noguchi H."/>
            <person name="Minakuchi Y."/>
            <person name="Suzuki M."/>
            <person name="Kawai-Toyooka H."/>
            <person name="Smith D.R."/>
            <person name="Sparks H."/>
            <person name="Anderson J."/>
            <person name="Bakaric R."/>
            <person name="Luria V."/>
            <person name="Karger A."/>
            <person name="Kirschner M.W."/>
            <person name="Durand P.M."/>
            <person name="Michod R.E."/>
            <person name="Nozaki H."/>
            <person name="Olson B.J."/>
        </authorList>
    </citation>
    <scope>NUCLEOTIDE SEQUENCE [LARGE SCALE GENOMIC DNA]</scope>
    <source>
        <strain evidence="20">NIES-2863</strain>
    </source>
</reference>
<evidence type="ECO:0000256" key="15">
    <source>
        <dbReference type="ARBA" id="ARBA00039024"/>
    </source>
</evidence>
<comment type="pathway">
    <text evidence="14">Cofactor biosynthesis; tocopherol biosynthesis.</text>
</comment>
<keyword evidence="12" id="KW-1133">Transmembrane helix</keyword>
<keyword evidence="10" id="KW-0862">Zinc</keyword>
<accession>A0A150GLF1</accession>
<dbReference type="InterPro" id="IPR039606">
    <property type="entry name" value="Phytol/farnesol_kinase"/>
</dbReference>
<evidence type="ECO:0000256" key="12">
    <source>
        <dbReference type="ARBA" id="ARBA00022989"/>
    </source>
</evidence>
<comment type="subcellular location">
    <subcellularLocation>
        <location evidence="1">Plastid</location>
        <location evidence="1">Chloroplast membrane</location>
        <topology evidence="1">Multi-pass membrane protein</topology>
    </subcellularLocation>
</comment>
<gene>
    <name evidence="19" type="ORF">GPECTOR_16g740</name>
</gene>
<dbReference type="Proteomes" id="UP000075714">
    <property type="component" value="Unassembled WGS sequence"/>
</dbReference>
<feature type="domain" description="MYND-type" evidence="18">
    <location>
        <begin position="760"/>
        <end position="785"/>
    </location>
</feature>
<evidence type="ECO:0000256" key="4">
    <source>
        <dbReference type="ARBA" id="ARBA00022640"/>
    </source>
</evidence>
<dbReference type="EC" id="2.7.1.182" evidence="15"/>
<evidence type="ECO:0000256" key="1">
    <source>
        <dbReference type="ARBA" id="ARBA00004508"/>
    </source>
</evidence>
<dbReference type="PANTHER" id="PTHR32523:SF8">
    <property type="entry name" value="DOLICHOL KINASE"/>
    <property type="match status" value="1"/>
</dbReference>
<dbReference type="GO" id="GO:0016020">
    <property type="term" value="C:membrane"/>
    <property type="evidence" value="ECO:0007669"/>
    <property type="project" value="UniProtKB-SubCell"/>
</dbReference>
<keyword evidence="20" id="KW-1185">Reference proteome</keyword>
<evidence type="ECO:0000256" key="13">
    <source>
        <dbReference type="ARBA" id="ARBA00023136"/>
    </source>
</evidence>
<evidence type="ECO:0000256" key="11">
    <source>
        <dbReference type="ARBA" id="ARBA00022946"/>
    </source>
</evidence>
<keyword evidence="4" id="KW-0934">Plastid</keyword>
<comment type="catalytic activity">
    <reaction evidence="16">
        <text>phytol + CTP = phytyl phosphate + CDP + H(+)</text>
        <dbReference type="Rhea" id="RHEA:38055"/>
        <dbReference type="ChEBI" id="CHEBI:15378"/>
        <dbReference type="ChEBI" id="CHEBI:17327"/>
        <dbReference type="ChEBI" id="CHEBI:37563"/>
        <dbReference type="ChEBI" id="CHEBI:58069"/>
        <dbReference type="ChEBI" id="CHEBI:75483"/>
        <dbReference type="EC" id="2.7.1.182"/>
    </reaction>
</comment>
<keyword evidence="5" id="KW-0808">Transferase</keyword>